<dbReference type="GO" id="GO:0070013">
    <property type="term" value="C:intracellular organelle lumen"/>
    <property type="evidence" value="ECO:0007669"/>
    <property type="project" value="UniProtKB-ARBA"/>
</dbReference>
<dbReference type="InterPro" id="IPR001404">
    <property type="entry name" value="Hsp90_fam"/>
</dbReference>
<gene>
    <name evidence="13" type="ORF">JKP88DRAFT_272123</name>
</gene>
<dbReference type="SUPFAM" id="SSF110942">
    <property type="entry name" value="HSP90 C-terminal domain"/>
    <property type="match status" value="1"/>
</dbReference>
<dbReference type="GO" id="GO:0051082">
    <property type="term" value="F:unfolded protein binding"/>
    <property type="evidence" value="ECO:0007669"/>
    <property type="project" value="InterPro"/>
</dbReference>
<dbReference type="AlphaFoldDB" id="A0A836CH02"/>
<dbReference type="FunFam" id="3.40.50.11260:FF:000004">
    <property type="entry name" value="Heat shock protein 75 mitochondrial"/>
    <property type="match status" value="1"/>
</dbReference>
<dbReference type="GO" id="GO:0016887">
    <property type="term" value="F:ATP hydrolysis activity"/>
    <property type="evidence" value="ECO:0007669"/>
    <property type="project" value="InterPro"/>
</dbReference>
<dbReference type="PANTHER" id="PTHR11528">
    <property type="entry name" value="HEAT SHOCK PROTEIN 90 FAMILY MEMBER"/>
    <property type="match status" value="1"/>
</dbReference>
<organism evidence="13 14">
    <name type="scientific">Tribonema minus</name>
    <dbReference type="NCBI Taxonomy" id="303371"/>
    <lineage>
        <taxon>Eukaryota</taxon>
        <taxon>Sar</taxon>
        <taxon>Stramenopiles</taxon>
        <taxon>Ochrophyta</taxon>
        <taxon>PX clade</taxon>
        <taxon>Xanthophyceae</taxon>
        <taxon>Tribonematales</taxon>
        <taxon>Tribonemataceae</taxon>
        <taxon>Tribonema</taxon>
    </lineage>
</organism>
<name>A0A836CH02_9STRA</name>
<feature type="region of interest" description="Disordered" evidence="12">
    <location>
        <begin position="710"/>
        <end position="747"/>
    </location>
</feature>
<dbReference type="PIRSF" id="PIRSF002583">
    <property type="entry name" value="Hsp90"/>
    <property type="match status" value="1"/>
</dbReference>
<keyword evidence="4" id="KW-0963">Cytoplasm</keyword>
<dbReference type="InterPro" id="IPR020575">
    <property type="entry name" value="Hsp90_N"/>
</dbReference>
<dbReference type="EMBL" id="JAFCMP010000211">
    <property type="protein sequence ID" value="KAG5183446.1"/>
    <property type="molecule type" value="Genomic_DNA"/>
</dbReference>
<dbReference type="Gene3D" id="3.40.50.11260">
    <property type="match status" value="1"/>
</dbReference>
<dbReference type="GO" id="GO:0140662">
    <property type="term" value="F:ATP-dependent protein folding chaperone"/>
    <property type="evidence" value="ECO:0007669"/>
    <property type="project" value="InterPro"/>
</dbReference>
<dbReference type="Gene3D" id="3.30.565.10">
    <property type="entry name" value="Histidine kinase-like ATPase, C-terminal domain"/>
    <property type="match status" value="1"/>
</dbReference>
<feature type="binding site" evidence="11">
    <location>
        <position position="119"/>
    </location>
    <ligand>
        <name>ATP</name>
        <dbReference type="ChEBI" id="CHEBI:30616"/>
    </ligand>
</feature>
<feature type="binding site" evidence="11">
    <location>
        <begin position="208"/>
        <end position="213"/>
    </location>
    <ligand>
        <name>ATP</name>
        <dbReference type="ChEBI" id="CHEBI:30616"/>
    </ligand>
</feature>
<evidence type="ECO:0000256" key="9">
    <source>
        <dbReference type="ARBA" id="ARBA00023128"/>
    </source>
</evidence>
<keyword evidence="7" id="KW-0809">Transit peptide</keyword>
<keyword evidence="5 11" id="KW-0547">Nucleotide-binding</keyword>
<keyword evidence="8" id="KW-0346">Stress response</keyword>
<dbReference type="SUPFAM" id="SSF55874">
    <property type="entry name" value="ATPase domain of HSP90 chaperone/DNA topoisomerase II/histidine kinase"/>
    <property type="match status" value="1"/>
</dbReference>
<dbReference type="HAMAP" id="MF_00505">
    <property type="entry name" value="HSP90"/>
    <property type="match status" value="1"/>
</dbReference>
<evidence type="ECO:0000256" key="4">
    <source>
        <dbReference type="ARBA" id="ARBA00022490"/>
    </source>
</evidence>
<dbReference type="FunFam" id="1.20.120.790:FF:000004">
    <property type="entry name" value="Heat shock protein 75 kDa"/>
    <property type="match status" value="1"/>
</dbReference>
<proteinExistence type="inferred from homology"/>
<keyword evidence="6 11" id="KW-0067">ATP-binding</keyword>
<dbReference type="NCBIfam" id="NF003555">
    <property type="entry name" value="PRK05218.1"/>
    <property type="match status" value="1"/>
</dbReference>
<dbReference type="GO" id="GO:0005524">
    <property type="term" value="F:ATP binding"/>
    <property type="evidence" value="ECO:0007669"/>
    <property type="project" value="UniProtKB-KW"/>
</dbReference>
<dbReference type="SUPFAM" id="SSF54211">
    <property type="entry name" value="Ribosomal protein S5 domain 2-like"/>
    <property type="match status" value="1"/>
</dbReference>
<evidence type="ECO:0000256" key="6">
    <source>
        <dbReference type="ARBA" id="ARBA00022840"/>
    </source>
</evidence>
<dbReference type="InterPro" id="IPR019805">
    <property type="entry name" value="Heat_shock_protein_90_CS"/>
</dbReference>
<dbReference type="Gene3D" id="1.20.120.790">
    <property type="entry name" value="Heat shock protein 90, C-terminal domain"/>
    <property type="match status" value="1"/>
</dbReference>
<feature type="compositionally biased region" description="Low complexity" evidence="12">
    <location>
        <begin position="720"/>
        <end position="740"/>
    </location>
</feature>
<dbReference type="Proteomes" id="UP000664859">
    <property type="component" value="Unassembled WGS sequence"/>
</dbReference>
<dbReference type="OrthoDB" id="28737at2759"/>
<accession>A0A836CH02</accession>
<evidence type="ECO:0000313" key="13">
    <source>
        <dbReference type="EMBL" id="KAG5183446.1"/>
    </source>
</evidence>
<dbReference type="InterPro" id="IPR036890">
    <property type="entry name" value="HATPase_C_sf"/>
</dbReference>
<evidence type="ECO:0000256" key="2">
    <source>
        <dbReference type="ARBA" id="ARBA00004496"/>
    </source>
</evidence>
<dbReference type="FunFam" id="3.30.565.10:FF:000009">
    <property type="entry name" value="Molecular chaperone HtpG"/>
    <property type="match status" value="1"/>
</dbReference>
<dbReference type="InterPro" id="IPR037196">
    <property type="entry name" value="HSP90_C"/>
</dbReference>
<dbReference type="InterPro" id="IPR020568">
    <property type="entry name" value="Ribosomal_Su5_D2-typ_SF"/>
</dbReference>
<keyword evidence="10" id="KW-0143">Chaperone</keyword>
<feature type="region of interest" description="Disordered" evidence="12">
    <location>
        <begin position="59"/>
        <end position="88"/>
    </location>
</feature>
<dbReference type="Pfam" id="PF13589">
    <property type="entry name" value="HATPase_c_3"/>
    <property type="match status" value="1"/>
</dbReference>
<dbReference type="FunFam" id="3.30.230.80:FF:000004">
    <property type="entry name" value="Heat shock protein 75 kDa"/>
    <property type="match status" value="1"/>
</dbReference>
<keyword evidence="9" id="KW-0496">Mitochondrion</keyword>
<feature type="binding site" evidence="11">
    <location>
        <position position="166"/>
    </location>
    <ligand>
        <name>ATP</name>
        <dbReference type="ChEBI" id="CHEBI:30616"/>
    </ligand>
</feature>
<dbReference type="PRINTS" id="PR00775">
    <property type="entry name" value="HEATSHOCK90"/>
</dbReference>
<evidence type="ECO:0000256" key="1">
    <source>
        <dbReference type="ARBA" id="ARBA00004173"/>
    </source>
</evidence>
<feature type="binding site" evidence="11">
    <location>
        <position position="161"/>
    </location>
    <ligand>
        <name>ATP</name>
        <dbReference type="ChEBI" id="CHEBI:30616"/>
    </ligand>
</feature>
<protein>
    <submittedName>
        <fullName evidence="13">HSP90 domain-containing protein</fullName>
    </submittedName>
</protein>
<feature type="binding site" evidence="11">
    <location>
        <position position="412"/>
    </location>
    <ligand>
        <name>ATP</name>
        <dbReference type="ChEBI" id="CHEBI:30616"/>
    </ligand>
</feature>
<evidence type="ECO:0000256" key="7">
    <source>
        <dbReference type="ARBA" id="ARBA00022946"/>
    </source>
</evidence>
<evidence type="ECO:0000256" key="10">
    <source>
        <dbReference type="ARBA" id="ARBA00023186"/>
    </source>
</evidence>
<comment type="caution">
    <text evidence="13">The sequence shown here is derived from an EMBL/GenBank/DDBJ whole genome shotgun (WGS) entry which is preliminary data.</text>
</comment>
<keyword evidence="14" id="KW-1185">Reference proteome</keyword>
<evidence type="ECO:0000256" key="5">
    <source>
        <dbReference type="ARBA" id="ARBA00022741"/>
    </source>
</evidence>
<evidence type="ECO:0000256" key="3">
    <source>
        <dbReference type="ARBA" id="ARBA00008239"/>
    </source>
</evidence>
<feature type="binding site" evidence="11">
    <location>
        <position position="115"/>
    </location>
    <ligand>
        <name>ATP</name>
        <dbReference type="ChEBI" id="CHEBI:30616"/>
    </ligand>
</feature>
<dbReference type="GO" id="GO:0005739">
    <property type="term" value="C:mitochondrion"/>
    <property type="evidence" value="ECO:0007669"/>
    <property type="project" value="UniProtKB-SubCell"/>
</dbReference>
<dbReference type="Pfam" id="PF00183">
    <property type="entry name" value="HSP90"/>
    <property type="match status" value="1"/>
</dbReference>
<evidence type="ECO:0000256" key="8">
    <source>
        <dbReference type="ARBA" id="ARBA00023016"/>
    </source>
</evidence>
<dbReference type="CDD" id="cd16927">
    <property type="entry name" value="HATPase_Hsp90-like"/>
    <property type="match status" value="1"/>
</dbReference>
<feature type="binding site" evidence="11">
    <location>
        <begin position="181"/>
        <end position="182"/>
    </location>
    <ligand>
        <name>ATP</name>
        <dbReference type="ChEBI" id="CHEBI:30616"/>
    </ligand>
</feature>
<dbReference type="PROSITE" id="PS00298">
    <property type="entry name" value="HSP90"/>
    <property type="match status" value="1"/>
</dbReference>
<evidence type="ECO:0000313" key="14">
    <source>
        <dbReference type="Proteomes" id="UP000664859"/>
    </source>
</evidence>
<evidence type="ECO:0000256" key="11">
    <source>
        <dbReference type="PIRSR" id="PIRSR002583-1"/>
    </source>
</evidence>
<comment type="subcellular location">
    <subcellularLocation>
        <location evidence="2">Cytoplasm</location>
    </subcellularLocation>
    <subcellularLocation>
        <location evidence="1">Mitochondrion</location>
    </subcellularLocation>
</comment>
<dbReference type="Gene3D" id="3.30.230.80">
    <property type="match status" value="1"/>
</dbReference>
<comment type="similarity">
    <text evidence="3">Belongs to the heat shock protein 90 family.</text>
</comment>
<feature type="compositionally biased region" description="Polar residues" evidence="12">
    <location>
        <begin position="710"/>
        <end position="719"/>
    </location>
</feature>
<reference evidence="13" key="1">
    <citation type="submission" date="2021-02" db="EMBL/GenBank/DDBJ databases">
        <title>First Annotated Genome of the Yellow-green Alga Tribonema minus.</title>
        <authorList>
            <person name="Mahan K.M."/>
        </authorList>
    </citation>
    <scope>NUCLEOTIDE SEQUENCE</scope>
    <source>
        <strain evidence="13">UTEX B ZZ1240</strain>
    </source>
</reference>
<sequence>MLQAGVRAACRTAIRRSSSGVSGHQRCLTHICAATTPQRSQHTPFSHIAVHGPAQPFGKSAAVAHLQQSRSLSSDAAETSAPKTGERHEFQAETRQLLDIVTHSIYTDKEVFLRELISNASDAMEKLRHLQVMGEALEGEGAPFEIQIAVDEKAKTLTIQDAGIGMTRDELVSNLGTIARSGSKAFVNELKEKGDTGAGDAMKDIIGQFGVGFYSAFMVGSKVDVYSRSARGGDATLWSSDGSGQFTVTTLDPAEAGLERGSKIVIHLREGCEEYATTARVQAIIKKYSNFVGAPIKLNDKTVNTVEAIWMKAPNEVQEKQYEEFYQFLAHAFDSPLAHLHFRTDAPIDLKVLLFFPTFHTEKFGMGRMEPGVSLYSRKVLIEHKSKTLLPDWLRFVKGVVDSEDLPLSLSREKPQDTALVRKIGDVLVRKAIRFLQDMQKKQTDKYKTQFYPEFGHFLKEGICQDFKHQPELAKLLYFETSKGKPGELCSLDEYVARMAPDSKEIYYLCAPNRKLAESSPYFEAFKAKDREIIFVYSTIDDFVMVNLKEYNGRPIVTAEKDDLDISADSSAEAAEGAGLSEQQVAEVCKFITDLLPDRVSEVRSTNRLADSPAIVASSESGSLRRMMRYLETQSTGKESSLPKQRLEINPRHPIIIGMARIRKAQPEMAKLIAEQVFDNALITAGLLDDSQTVVPRVNKLMEQVLAGSTMSSAEDSVQSTDAPAADVASSSSTSSVDAEAVAEKKE</sequence>
<feature type="compositionally biased region" description="Polar residues" evidence="12">
    <location>
        <begin position="66"/>
        <end position="77"/>
    </location>
</feature>
<feature type="binding site" evidence="11">
    <location>
        <position position="174"/>
    </location>
    <ligand>
        <name>ATP</name>
        <dbReference type="ChEBI" id="CHEBI:30616"/>
    </ligand>
</feature>
<evidence type="ECO:0000256" key="12">
    <source>
        <dbReference type="SAM" id="MobiDB-lite"/>
    </source>
</evidence>